<evidence type="ECO:0000256" key="1">
    <source>
        <dbReference type="SAM" id="MobiDB-lite"/>
    </source>
</evidence>
<protein>
    <submittedName>
        <fullName evidence="2">YjbH domain-containing protein</fullName>
    </submittedName>
</protein>
<dbReference type="Pfam" id="PF06082">
    <property type="entry name" value="YjbH"/>
    <property type="match status" value="2"/>
</dbReference>
<keyword evidence="3" id="KW-1185">Reference proteome</keyword>
<comment type="caution">
    <text evidence="2">The sequence shown here is derived from an EMBL/GenBank/DDBJ whole genome shotgun (WGS) entry which is preliminary data.</text>
</comment>
<dbReference type="EMBL" id="JALPRX010000148">
    <property type="protein sequence ID" value="MCK8787817.1"/>
    <property type="molecule type" value="Genomic_DNA"/>
</dbReference>
<evidence type="ECO:0000313" key="3">
    <source>
        <dbReference type="Proteomes" id="UP001139516"/>
    </source>
</evidence>
<accession>A0A9X1YFN5</accession>
<feature type="region of interest" description="Disordered" evidence="1">
    <location>
        <begin position="258"/>
        <end position="279"/>
    </location>
</feature>
<name>A0A9X1YFN5_9PROT</name>
<feature type="region of interest" description="Disordered" evidence="1">
    <location>
        <begin position="339"/>
        <end position="399"/>
    </location>
</feature>
<feature type="compositionally biased region" description="Basic and acidic residues" evidence="1">
    <location>
        <begin position="258"/>
        <end position="270"/>
    </location>
</feature>
<sequence length="807" mass="85690">MPATGSAYGGAGLIETRNARFRPDGTLEAGAALRRQRQFYFLNFQALPFLETTFRFAERLNGTTGRGTTNDRGLDLKLRLLRESDWLPALAVGMQDVIGTGIYGGEYVVASKRFGAFDLSLGWGWGRLGSAGDVRNPLGLASAWFDTRPRLVGEGGTLNTFPYFRGRATAPFAGVEWSAPAIPTPWGELDGLRVKLEWSGDRLRDERGGWPARTTGLRGVARARVNAGLAWQPNDWLDLGVSFVNGSDLLVRLSLRLDPDHPPEVPRRPPPEMPPRPESLVARPSAVAARPDAVPGAGAAGATAPGELVVGGWSVSGVAPERAVPDVGAFGTGRAAAGGPVGAVPGTPPGAPLRPGAGQPGLPGESPPAVAGGAPLPDASASSAVPDAAAPEAADTPDEEAVAARLFPALRAAGFVPLGLTLSGEEARIAVAGGRFRTLSQTASRVLRAAQPVLPAEVERIRLSWWRNGVEVAAILLPRAVMEAAATGQGSAEEVFAQSLLMPAGAEANWPWDGGGLGLPGEAVRPAGPRTSYGVEPRLRTQFGDPVRPLRWDVGIAVGGRLEFGAGLAVAGSVQQTLAGNLGDGQPSNSVLPHVRSDFARYAREGRTSIPALYGEGIWNLAPDWFARATVGYLEPMFAGASGEVLWRPYDRPFAVGLDLNYVAQREFAQRFGVQRYRVATGHLSLYWDLPWWNLYAVARAGRYLAGDWGGTIELGRRFDSGIEVGAFATFTNVPFSRFGEGSFDKGLYVRVPLDLLGAQTRAVATAAIRPVQRDGGQRLQVDNPLWELTRDGREDALRRSVGGFLR</sequence>
<reference evidence="2" key="1">
    <citation type="submission" date="2022-04" db="EMBL/GenBank/DDBJ databases">
        <title>Roseomonas acroporae sp. nov., isolated from coral Acropora digitifera.</title>
        <authorList>
            <person name="Sun H."/>
        </authorList>
    </citation>
    <scope>NUCLEOTIDE SEQUENCE</scope>
    <source>
        <strain evidence="2">NAR14</strain>
    </source>
</reference>
<evidence type="ECO:0000313" key="2">
    <source>
        <dbReference type="EMBL" id="MCK8787817.1"/>
    </source>
</evidence>
<dbReference type="AlphaFoldDB" id="A0A9X1YFN5"/>
<feature type="compositionally biased region" description="Low complexity" evidence="1">
    <location>
        <begin position="374"/>
        <end position="394"/>
    </location>
</feature>
<proteinExistence type="predicted"/>
<dbReference type="InterPro" id="IPR010344">
    <property type="entry name" value="YbjH"/>
</dbReference>
<organism evidence="2 3">
    <name type="scientific">Roseomonas acroporae</name>
    <dbReference type="NCBI Taxonomy" id="2937791"/>
    <lineage>
        <taxon>Bacteria</taxon>
        <taxon>Pseudomonadati</taxon>
        <taxon>Pseudomonadota</taxon>
        <taxon>Alphaproteobacteria</taxon>
        <taxon>Acetobacterales</taxon>
        <taxon>Roseomonadaceae</taxon>
        <taxon>Roseomonas</taxon>
    </lineage>
</organism>
<gene>
    <name evidence="2" type="ORF">M0638_26015</name>
</gene>
<dbReference type="Proteomes" id="UP001139516">
    <property type="component" value="Unassembled WGS sequence"/>
</dbReference>
<dbReference type="RefSeq" id="WP_248669865.1">
    <property type="nucleotide sequence ID" value="NZ_JALPRX010000148.1"/>
</dbReference>